<dbReference type="GO" id="GO:0005737">
    <property type="term" value="C:cytoplasm"/>
    <property type="evidence" value="ECO:0007669"/>
    <property type="project" value="TreeGrafter"/>
</dbReference>
<dbReference type="InterPro" id="IPR017441">
    <property type="entry name" value="Protein_kinase_ATP_BS"/>
</dbReference>
<dbReference type="Pfam" id="PF00069">
    <property type="entry name" value="Pkinase"/>
    <property type="match status" value="1"/>
</dbReference>
<evidence type="ECO:0000256" key="5">
    <source>
        <dbReference type="ARBA" id="ARBA00037982"/>
    </source>
</evidence>
<dbReference type="InterPro" id="IPR008271">
    <property type="entry name" value="Ser/Thr_kinase_AS"/>
</dbReference>
<evidence type="ECO:0000256" key="1">
    <source>
        <dbReference type="ARBA" id="ARBA00022679"/>
    </source>
</evidence>
<evidence type="ECO:0000259" key="7">
    <source>
        <dbReference type="PROSITE" id="PS50011"/>
    </source>
</evidence>
<dbReference type="PANTHER" id="PTHR11042:SF178">
    <property type="entry name" value="EUKARYOTIC TRANSLATION INITIATION FACTOR 2-ALPHA KINASE 1"/>
    <property type="match status" value="1"/>
</dbReference>
<evidence type="ECO:0000256" key="3">
    <source>
        <dbReference type="ARBA" id="ARBA00022777"/>
    </source>
</evidence>
<dbReference type="GO" id="GO:0004672">
    <property type="term" value="F:protein kinase activity"/>
    <property type="evidence" value="ECO:0007669"/>
    <property type="project" value="InterPro"/>
</dbReference>
<dbReference type="EMBL" id="CP144460">
    <property type="protein sequence ID" value="XBS37435.1"/>
    <property type="molecule type" value="Genomic_DNA"/>
</dbReference>
<evidence type="ECO:0000256" key="6">
    <source>
        <dbReference type="PROSITE-ProRule" id="PRU10141"/>
    </source>
</evidence>
<organism evidence="8">
    <name type="scientific">Xanthomonas sp. 10-10</name>
    <dbReference type="NCBI Taxonomy" id="3115848"/>
    <lineage>
        <taxon>Bacteria</taxon>
        <taxon>Pseudomonadati</taxon>
        <taxon>Pseudomonadota</taxon>
        <taxon>Gammaproteobacteria</taxon>
        <taxon>Lysobacterales</taxon>
        <taxon>Lysobacteraceae</taxon>
        <taxon>Xanthomonas</taxon>
    </lineage>
</organism>
<protein>
    <submittedName>
        <fullName evidence="8">Protein kinase</fullName>
    </submittedName>
</protein>
<dbReference type="SMART" id="SM00220">
    <property type="entry name" value="S_TKc"/>
    <property type="match status" value="1"/>
</dbReference>
<reference evidence="8" key="1">
    <citation type="submission" date="2024-02" db="EMBL/GenBank/DDBJ databases">
        <title>Complete genome sequence of Xanthomonas sp. 10-10.</title>
        <authorList>
            <person name="Biessy A."/>
            <person name="Ciotola M."/>
            <person name="Cadieux M."/>
            <person name="Soufiane B."/>
            <person name="Laforest M."/>
            <person name="Filion M."/>
        </authorList>
    </citation>
    <scope>NUCLEOTIDE SEQUENCE</scope>
    <source>
        <strain evidence="8">10-10</strain>
    </source>
</reference>
<feature type="binding site" evidence="6">
    <location>
        <position position="46"/>
    </location>
    <ligand>
        <name>ATP</name>
        <dbReference type="ChEBI" id="CHEBI:30616"/>
    </ligand>
</feature>
<dbReference type="InterPro" id="IPR011009">
    <property type="entry name" value="Kinase-like_dom_sf"/>
</dbReference>
<keyword evidence="2 6" id="KW-0547">Nucleotide-binding</keyword>
<dbReference type="Gene3D" id="1.10.510.10">
    <property type="entry name" value="Transferase(Phosphotransferase) domain 1"/>
    <property type="match status" value="1"/>
</dbReference>
<dbReference type="AlphaFoldDB" id="A0AAU7P6R0"/>
<evidence type="ECO:0000313" key="8">
    <source>
        <dbReference type="EMBL" id="XBS37435.1"/>
    </source>
</evidence>
<gene>
    <name evidence="8" type="ORF">VZ068_18695</name>
</gene>
<dbReference type="PROSITE" id="PS00107">
    <property type="entry name" value="PROTEIN_KINASE_ATP"/>
    <property type="match status" value="1"/>
</dbReference>
<proteinExistence type="inferred from homology"/>
<dbReference type="InterPro" id="IPR050339">
    <property type="entry name" value="CC_SR_Kinase"/>
</dbReference>
<dbReference type="PROSITE" id="PS50011">
    <property type="entry name" value="PROTEIN_KINASE_DOM"/>
    <property type="match status" value="1"/>
</dbReference>
<sequence>MSIIKFFQKNPLYTSVGNFTYAEDIGEGGNAKVLAFKKGNLLYAVKFLPHGQTSSLARFRDEFFCAAQIPSHPNVARAFHLDQTEIEGKKYSLIIMKRYQENLHRIGTISSEEDGAKAQRGWMLLTALCSGVDHLHTHEIIHRDIKPHNIFLDKKEDTFVVGDLGIAHFSDDLYAREAATKHADRLANFACCAPEQLIPGTVAARTMDIFALGQVLNWYIRGSFIRGGGRQPYHGANKDLELLDRIIDRCIKDNPDDRFQHVGKMHEFAAEFRNPPKDAWAPIRNLDQAFRSSVPQIPELYETTDQKVINRFLKNFATRCDPHDYWYARSDGGDNKLDAISELEGRRWLVAKIYECHIEKIIFYKYPGEWQSFFVLLIAADSPFEITDSSGKKAMRKNVENWTEDAATLYDGRYMEVADAENGYFLNGDEMIEIDYSKAEQRHRFLKDDALLIIPHGSGIAGCSDRTPIKFFLREVVNSKSTDKNKIIKLLDATTRYTSSDITDRL</sequence>
<keyword evidence="3 8" id="KW-0418">Kinase</keyword>
<keyword evidence="1" id="KW-0808">Transferase</keyword>
<accession>A0AAU7P6R0</accession>
<dbReference type="PROSITE" id="PS00108">
    <property type="entry name" value="PROTEIN_KINASE_ST"/>
    <property type="match status" value="1"/>
</dbReference>
<dbReference type="GO" id="GO:0005524">
    <property type="term" value="F:ATP binding"/>
    <property type="evidence" value="ECO:0007669"/>
    <property type="project" value="UniProtKB-UniRule"/>
</dbReference>
<name>A0AAU7P6R0_9XANT</name>
<evidence type="ECO:0000256" key="2">
    <source>
        <dbReference type="ARBA" id="ARBA00022741"/>
    </source>
</evidence>
<dbReference type="SUPFAM" id="SSF56112">
    <property type="entry name" value="Protein kinase-like (PK-like)"/>
    <property type="match status" value="1"/>
</dbReference>
<keyword evidence="4 6" id="KW-0067">ATP-binding</keyword>
<feature type="domain" description="Protein kinase" evidence="7">
    <location>
        <begin position="19"/>
        <end position="313"/>
    </location>
</feature>
<dbReference type="InterPro" id="IPR000719">
    <property type="entry name" value="Prot_kinase_dom"/>
</dbReference>
<dbReference type="RefSeq" id="WP_349656134.1">
    <property type="nucleotide sequence ID" value="NZ_CP144460.1"/>
</dbReference>
<evidence type="ECO:0000256" key="4">
    <source>
        <dbReference type="ARBA" id="ARBA00022840"/>
    </source>
</evidence>
<comment type="similarity">
    <text evidence="5">Belongs to the protein kinase superfamily. Ser/Thr protein kinase family. GCN2 subfamily.</text>
</comment>
<dbReference type="PANTHER" id="PTHR11042">
    <property type="entry name" value="EUKARYOTIC TRANSLATION INITIATION FACTOR 2-ALPHA KINASE EIF2-ALPHA KINASE -RELATED"/>
    <property type="match status" value="1"/>
</dbReference>